<gene>
    <name evidence="1" type="ORF">E2N93_11135</name>
</gene>
<sequence length="163" mass="19563">MIPVVESENGTSKILRKVYYNNLKDFLMTDLFEGYIHGHYLWRCDICDRYFFMTTARNQLYCSTVNKKYGVPCSYIAKHPEVTKRKMKKQRKSDSLYYVLWKNRYDSIRKNKSLSKYSANVSAKAKELIDYYFNLANVDFDYAENQYEKDMELSKIYEEAMKD</sequence>
<dbReference type="InterPro" id="IPR045722">
    <property type="entry name" value="DUF6076"/>
</dbReference>
<proteinExistence type="predicted"/>
<reference evidence="1 2" key="1">
    <citation type="submission" date="2019-03" db="EMBL/GenBank/DDBJ databases">
        <authorList>
            <person name="Molinero N."/>
            <person name="Sanchez B."/>
            <person name="Walker A."/>
            <person name="Duncan S."/>
            <person name="Delgado S."/>
            <person name="Margolles A."/>
        </authorList>
    </citation>
    <scope>NUCLEOTIDE SEQUENCE [LARGE SCALE GENOMIC DNA]</scope>
    <source>
        <strain evidence="1 2">IPLA60002</strain>
    </source>
</reference>
<dbReference type="Pfam" id="PF19553">
    <property type="entry name" value="DUF6076"/>
    <property type="match status" value="1"/>
</dbReference>
<evidence type="ECO:0008006" key="3">
    <source>
        <dbReference type="Google" id="ProtNLM"/>
    </source>
</evidence>
<dbReference type="EMBL" id="SNUZ01000017">
    <property type="protein sequence ID" value="MCL3788530.1"/>
    <property type="molecule type" value="Genomic_DNA"/>
</dbReference>
<keyword evidence="2" id="KW-1185">Reference proteome</keyword>
<name>A0ABT0NJU2_9FIRM</name>
<evidence type="ECO:0000313" key="1">
    <source>
        <dbReference type="EMBL" id="MCL3788530.1"/>
    </source>
</evidence>
<accession>A0ABT0NJU2</accession>
<protein>
    <recommendedName>
        <fullName evidence="3">Recombinase zinc beta ribbon domain-containing protein</fullName>
    </recommendedName>
</protein>
<evidence type="ECO:0000313" key="2">
    <source>
        <dbReference type="Proteomes" id="UP001056693"/>
    </source>
</evidence>
<organism evidence="1 2">
    <name type="scientific">Ruminococcus bromii</name>
    <dbReference type="NCBI Taxonomy" id="40518"/>
    <lineage>
        <taxon>Bacteria</taxon>
        <taxon>Bacillati</taxon>
        <taxon>Bacillota</taxon>
        <taxon>Clostridia</taxon>
        <taxon>Eubacteriales</taxon>
        <taxon>Oscillospiraceae</taxon>
        <taxon>Ruminococcus</taxon>
    </lineage>
</organism>
<dbReference type="Proteomes" id="UP001056693">
    <property type="component" value="Unassembled WGS sequence"/>
</dbReference>
<comment type="caution">
    <text evidence="1">The sequence shown here is derived from an EMBL/GenBank/DDBJ whole genome shotgun (WGS) entry which is preliminary data.</text>
</comment>